<organism evidence="7">
    <name type="scientific">Thalassionema nitzschioides</name>
    <dbReference type="NCBI Taxonomy" id="33649"/>
    <lineage>
        <taxon>Eukaryota</taxon>
        <taxon>Sar</taxon>
        <taxon>Stramenopiles</taxon>
        <taxon>Ochrophyta</taxon>
        <taxon>Bacillariophyta</taxon>
        <taxon>Fragilariophyceae</taxon>
        <taxon>Fragilariophycidae</taxon>
        <taxon>Thalassionemales</taxon>
        <taxon>Thalassionemataceae</taxon>
        <taxon>Thalassionema</taxon>
    </lineage>
</organism>
<accession>A0A6V0YZ03</accession>
<evidence type="ECO:0000313" key="7">
    <source>
        <dbReference type="EMBL" id="CAD8965326.1"/>
    </source>
</evidence>
<evidence type="ECO:0000256" key="4">
    <source>
        <dbReference type="ARBA" id="ARBA00022989"/>
    </source>
</evidence>
<dbReference type="GO" id="GO:0005743">
    <property type="term" value="C:mitochondrial inner membrane"/>
    <property type="evidence" value="ECO:0007669"/>
    <property type="project" value="UniProtKB-SubCell"/>
</dbReference>
<evidence type="ECO:0000256" key="1">
    <source>
        <dbReference type="ARBA" id="ARBA00004448"/>
    </source>
</evidence>
<dbReference type="GO" id="GO:0045271">
    <property type="term" value="C:respiratory chain complex I"/>
    <property type="evidence" value="ECO:0007669"/>
    <property type="project" value="InterPro"/>
</dbReference>
<proteinExistence type="predicted"/>
<dbReference type="InterPro" id="IPR039205">
    <property type="entry name" value="NDUFA11"/>
</dbReference>
<comment type="subcellular location">
    <subcellularLocation>
        <location evidence="1">Mitochondrion inner membrane</location>
        <topology evidence="1">Multi-pass membrane protein</topology>
    </subcellularLocation>
</comment>
<evidence type="ECO:0000256" key="3">
    <source>
        <dbReference type="ARBA" id="ARBA00022792"/>
    </source>
</evidence>
<evidence type="ECO:0000256" key="2">
    <source>
        <dbReference type="ARBA" id="ARBA00022692"/>
    </source>
</evidence>
<keyword evidence="2" id="KW-0812">Transmembrane</keyword>
<dbReference type="EMBL" id="HBFY01006861">
    <property type="protein sequence ID" value="CAD8965326.1"/>
    <property type="molecule type" value="Transcribed_RNA"/>
</dbReference>
<protein>
    <submittedName>
        <fullName evidence="7">Uncharacterized protein</fullName>
    </submittedName>
</protein>
<dbReference type="AlphaFoldDB" id="A0A6V0YZ03"/>
<gene>
    <name evidence="7" type="ORF">TNIT0693_LOCUS2587</name>
</gene>
<name>A0A6V0YZ03_9STRA</name>
<dbReference type="GO" id="GO:0006120">
    <property type="term" value="P:mitochondrial electron transport, NADH to ubiquinone"/>
    <property type="evidence" value="ECO:0007669"/>
    <property type="project" value="InterPro"/>
</dbReference>
<reference evidence="7" key="1">
    <citation type="submission" date="2021-01" db="EMBL/GenBank/DDBJ databases">
        <authorList>
            <person name="Corre E."/>
            <person name="Pelletier E."/>
            <person name="Niang G."/>
            <person name="Scheremetjew M."/>
            <person name="Finn R."/>
            <person name="Kale V."/>
            <person name="Holt S."/>
            <person name="Cochrane G."/>
            <person name="Meng A."/>
            <person name="Brown T."/>
            <person name="Cohen L."/>
        </authorList>
    </citation>
    <scope>NUCLEOTIDE SEQUENCE</scope>
</reference>
<evidence type="ECO:0000256" key="5">
    <source>
        <dbReference type="ARBA" id="ARBA00023128"/>
    </source>
</evidence>
<dbReference type="Pfam" id="PF02466">
    <property type="entry name" value="Tim17"/>
    <property type="match status" value="1"/>
</dbReference>
<keyword evidence="6" id="KW-0472">Membrane</keyword>
<sequence length="202" mass="21759">MDPSCFNAKAKDVLEGKSTILASSSYRPPSNAGLDDNCLGRAQVNTAMGTAIGLFYGAVQAAWYPDSPRDVKGHITDRTSTSQLLGKVMRPTVILGGVCATYSLAECTFEGIRNEKDSWNSAYAGGVAGFVIGGLTKRFDYATACAVCTGMGMAVIDMFGLGMNYARAHYPDQPPATMRPDTYQESDELIALKEKYPKFKHL</sequence>
<keyword evidence="5" id="KW-0496">Mitochondrion</keyword>
<dbReference type="PANTHER" id="PTHR21382">
    <property type="entry name" value="NADH-UBIQUINONE OXIDOREDUCTASE SUBUNIT"/>
    <property type="match status" value="1"/>
</dbReference>
<evidence type="ECO:0000256" key="6">
    <source>
        <dbReference type="ARBA" id="ARBA00023136"/>
    </source>
</evidence>
<dbReference type="PANTHER" id="PTHR21382:SF1">
    <property type="entry name" value="NADH DEHYDROGENASE [UBIQUINONE] 1 ALPHA SUBCOMPLEX SUBUNIT 11"/>
    <property type="match status" value="1"/>
</dbReference>
<keyword evidence="3" id="KW-0999">Mitochondrion inner membrane</keyword>
<keyword evidence="4" id="KW-1133">Transmembrane helix</keyword>